<accession>A0A162KHA5</accession>
<name>A0A162KHA5_CORDF</name>
<reference evidence="1 2" key="1">
    <citation type="journal article" date="2016" name="Genome Biol. Evol.">
        <title>Divergent and convergent evolution of fungal pathogenicity.</title>
        <authorList>
            <person name="Shang Y."/>
            <person name="Xiao G."/>
            <person name="Zheng P."/>
            <person name="Cen K."/>
            <person name="Zhan S."/>
            <person name="Wang C."/>
        </authorList>
    </citation>
    <scope>NUCLEOTIDE SEQUENCE [LARGE SCALE GENOMIC DNA]</scope>
    <source>
        <strain evidence="1 2">RCEF 1005</strain>
    </source>
</reference>
<proteinExistence type="predicted"/>
<dbReference type="AlphaFoldDB" id="A0A162KHA5"/>
<dbReference type="EMBL" id="AZHF01000005">
    <property type="protein sequence ID" value="OAA74918.1"/>
    <property type="molecule type" value="Genomic_DNA"/>
</dbReference>
<gene>
    <name evidence="1" type="ORF">LEL_06906</name>
</gene>
<evidence type="ECO:0000313" key="1">
    <source>
        <dbReference type="EMBL" id="OAA74918.1"/>
    </source>
</evidence>
<dbReference type="Proteomes" id="UP000076881">
    <property type="component" value="Unassembled WGS sequence"/>
</dbReference>
<dbReference type="OrthoDB" id="341259at2759"/>
<comment type="caution">
    <text evidence="1">The sequence shown here is derived from an EMBL/GenBank/DDBJ whole genome shotgun (WGS) entry which is preliminary data.</text>
</comment>
<evidence type="ECO:0000313" key="2">
    <source>
        <dbReference type="Proteomes" id="UP000076881"/>
    </source>
</evidence>
<evidence type="ECO:0008006" key="3">
    <source>
        <dbReference type="Google" id="ProtNLM"/>
    </source>
</evidence>
<sequence length="119" mass="13212">MYGHRACGCSSLEIVKLLHDDDRTHVDFSYDGEPLPALFAFYQEQGGNADFLVRSTKSKKARNAIFLEACESIDYKYAVDILALTADDDRKYAERWAEAASAEGWKDLAAAVAAKWNAA</sequence>
<protein>
    <recommendedName>
        <fullName evidence="3">Ankyrin repeat-containing domain protein</fullName>
    </recommendedName>
</protein>
<keyword evidence="2" id="KW-1185">Reference proteome</keyword>
<organism evidence="1 2">
    <name type="scientific">Akanthomyces lecanii RCEF 1005</name>
    <dbReference type="NCBI Taxonomy" id="1081108"/>
    <lineage>
        <taxon>Eukaryota</taxon>
        <taxon>Fungi</taxon>
        <taxon>Dikarya</taxon>
        <taxon>Ascomycota</taxon>
        <taxon>Pezizomycotina</taxon>
        <taxon>Sordariomycetes</taxon>
        <taxon>Hypocreomycetidae</taxon>
        <taxon>Hypocreales</taxon>
        <taxon>Cordycipitaceae</taxon>
        <taxon>Akanthomyces</taxon>
        <taxon>Cordyceps confragosa</taxon>
    </lineage>
</organism>